<feature type="transmembrane region" description="Helical" evidence="1">
    <location>
        <begin position="36"/>
        <end position="53"/>
    </location>
</feature>
<sequence length="104" mass="11622">MQTVMKILGMLVLWSLVFGMMVLVDPILVRDIGWERSYLPMVGLFGLAIVYTVGWLSKSLIKGLIIAGLGVVTWYLAINQLLYWFVGMGILVVVLVVLTFTKES</sequence>
<feature type="transmembrane region" description="Helical" evidence="1">
    <location>
        <begin position="83"/>
        <end position="101"/>
    </location>
</feature>
<evidence type="ECO:0000256" key="1">
    <source>
        <dbReference type="SAM" id="Phobius"/>
    </source>
</evidence>
<dbReference type="EMBL" id="MFAK01000007">
    <property type="protein sequence ID" value="OGD75372.1"/>
    <property type="molecule type" value="Genomic_DNA"/>
</dbReference>
<feature type="transmembrane region" description="Helical" evidence="1">
    <location>
        <begin position="60"/>
        <end position="77"/>
    </location>
</feature>
<proteinExistence type="predicted"/>
<accession>A0A1F5F6V8</accession>
<name>A0A1F5F6V8_9BACT</name>
<evidence type="ECO:0008006" key="4">
    <source>
        <dbReference type="Google" id="ProtNLM"/>
    </source>
</evidence>
<reference evidence="2 3" key="1">
    <citation type="journal article" date="2016" name="Nat. Commun.">
        <title>Thousands of microbial genomes shed light on interconnected biogeochemical processes in an aquifer system.</title>
        <authorList>
            <person name="Anantharaman K."/>
            <person name="Brown C.T."/>
            <person name="Hug L.A."/>
            <person name="Sharon I."/>
            <person name="Castelle C.J."/>
            <person name="Probst A.J."/>
            <person name="Thomas B.C."/>
            <person name="Singh A."/>
            <person name="Wilkins M.J."/>
            <person name="Karaoz U."/>
            <person name="Brodie E.L."/>
            <person name="Williams K.H."/>
            <person name="Hubbard S.S."/>
            <person name="Banfield J.F."/>
        </authorList>
    </citation>
    <scope>NUCLEOTIDE SEQUENCE [LARGE SCALE GENOMIC DNA]</scope>
</reference>
<evidence type="ECO:0000313" key="3">
    <source>
        <dbReference type="Proteomes" id="UP000176191"/>
    </source>
</evidence>
<keyword evidence="1" id="KW-1133">Transmembrane helix</keyword>
<keyword evidence="1" id="KW-0812">Transmembrane</keyword>
<organism evidence="2 3">
    <name type="scientific">Candidatus Collierbacteria bacterium RIFOXYA2_FULL_46_10</name>
    <dbReference type="NCBI Taxonomy" id="1817726"/>
    <lineage>
        <taxon>Bacteria</taxon>
        <taxon>Candidatus Collieribacteriota</taxon>
    </lineage>
</organism>
<protein>
    <recommendedName>
        <fullName evidence="4">Major facilitator superfamily (MFS) profile domain-containing protein</fullName>
    </recommendedName>
</protein>
<evidence type="ECO:0000313" key="2">
    <source>
        <dbReference type="EMBL" id="OGD75372.1"/>
    </source>
</evidence>
<gene>
    <name evidence="2" type="ORF">A2228_00580</name>
</gene>
<feature type="transmembrane region" description="Helical" evidence="1">
    <location>
        <begin position="7"/>
        <end position="24"/>
    </location>
</feature>
<dbReference type="Proteomes" id="UP000176191">
    <property type="component" value="Unassembled WGS sequence"/>
</dbReference>
<keyword evidence="1" id="KW-0472">Membrane</keyword>
<comment type="caution">
    <text evidence="2">The sequence shown here is derived from an EMBL/GenBank/DDBJ whole genome shotgun (WGS) entry which is preliminary data.</text>
</comment>
<dbReference type="AlphaFoldDB" id="A0A1F5F6V8"/>